<proteinExistence type="predicted"/>
<evidence type="ECO:0000313" key="1">
    <source>
        <dbReference type="EMBL" id="MBP2202257.1"/>
    </source>
</evidence>
<organism evidence="1 2">
    <name type="scientific">Methanococcus voltae</name>
    <dbReference type="NCBI Taxonomy" id="2188"/>
    <lineage>
        <taxon>Archaea</taxon>
        <taxon>Methanobacteriati</taxon>
        <taxon>Methanobacteriota</taxon>
        <taxon>Methanomada group</taxon>
        <taxon>Methanococci</taxon>
        <taxon>Methanococcales</taxon>
        <taxon>Methanococcaceae</taxon>
        <taxon>Methanococcus</taxon>
    </lineage>
</organism>
<gene>
    <name evidence="1" type="ORF">J3E07_001698</name>
</gene>
<dbReference type="Proteomes" id="UP000740329">
    <property type="component" value="Unassembled WGS sequence"/>
</dbReference>
<sequence length="78" mass="8962">MRNNSRNIDYIAKRYGVLPSDILGISRNSTLCYSINYAVLVNSLNEEYSEKSKSKGSSVQKISNDELIQYQKEISNYF</sequence>
<accession>A0A8J7UT55</accession>
<evidence type="ECO:0000313" key="2">
    <source>
        <dbReference type="Proteomes" id="UP000740329"/>
    </source>
</evidence>
<name>A0A8J7UT55_METVO</name>
<dbReference type="OrthoDB" id="375966at2157"/>
<dbReference type="AlphaFoldDB" id="A0A8J7UT55"/>
<protein>
    <submittedName>
        <fullName evidence="1">Uncharacterized protein</fullName>
    </submittedName>
</protein>
<dbReference type="EMBL" id="JAGGMV010000011">
    <property type="protein sequence ID" value="MBP2202257.1"/>
    <property type="molecule type" value="Genomic_DNA"/>
</dbReference>
<reference evidence="1" key="1">
    <citation type="submission" date="2021-03" db="EMBL/GenBank/DDBJ databases">
        <title>Genomic Encyclopedia of Type Strains, Phase IV (KMG-V): Genome sequencing to study the core and pangenomes of soil and plant-associated prokaryotes.</title>
        <authorList>
            <person name="Whitman W."/>
        </authorList>
    </citation>
    <scope>NUCLEOTIDE SEQUENCE</scope>
    <source>
        <strain evidence="1">C4</strain>
    </source>
</reference>
<dbReference type="RefSeq" id="WP_209591766.1">
    <property type="nucleotide sequence ID" value="NZ_JAGGMO010000002.1"/>
</dbReference>
<comment type="caution">
    <text evidence="1">The sequence shown here is derived from an EMBL/GenBank/DDBJ whole genome shotgun (WGS) entry which is preliminary data.</text>
</comment>